<feature type="domain" description="ABC transmembrane type-1" evidence="8">
    <location>
        <begin position="100"/>
        <end position="316"/>
    </location>
</feature>
<dbReference type="InterPro" id="IPR035906">
    <property type="entry name" value="MetI-like_sf"/>
</dbReference>
<evidence type="ECO:0000256" key="2">
    <source>
        <dbReference type="ARBA" id="ARBA00022448"/>
    </source>
</evidence>
<dbReference type="OrthoDB" id="9778910at2"/>
<dbReference type="GO" id="GO:0005886">
    <property type="term" value="C:plasma membrane"/>
    <property type="evidence" value="ECO:0007669"/>
    <property type="project" value="UniProtKB-SubCell"/>
</dbReference>
<name>A0A4R0QYU6_9BIFI</name>
<dbReference type="Proteomes" id="UP000291289">
    <property type="component" value="Unassembled WGS sequence"/>
</dbReference>
<evidence type="ECO:0000313" key="9">
    <source>
        <dbReference type="EMBL" id="TCD55020.1"/>
    </source>
</evidence>
<dbReference type="PROSITE" id="PS50928">
    <property type="entry name" value="ABC_TM1"/>
    <property type="match status" value="1"/>
</dbReference>
<feature type="transmembrane region" description="Helical" evidence="7">
    <location>
        <begin position="293"/>
        <end position="315"/>
    </location>
</feature>
<proteinExistence type="inferred from homology"/>
<dbReference type="Pfam" id="PF19300">
    <property type="entry name" value="BPD_transp_1_N"/>
    <property type="match status" value="1"/>
</dbReference>
<keyword evidence="5 7" id="KW-1133">Transmembrane helix</keyword>
<dbReference type="GO" id="GO:0055085">
    <property type="term" value="P:transmembrane transport"/>
    <property type="evidence" value="ECO:0007669"/>
    <property type="project" value="InterPro"/>
</dbReference>
<evidence type="ECO:0000256" key="1">
    <source>
        <dbReference type="ARBA" id="ARBA00004651"/>
    </source>
</evidence>
<dbReference type="PANTHER" id="PTHR43163:SF6">
    <property type="entry name" value="DIPEPTIDE TRANSPORT SYSTEM PERMEASE PROTEIN DPPB-RELATED"/>
    <property type="match status" value="1"/>
</dbReference>
<evidence type="ECO:0000256" key="7">
    <source>
        <dbReference type="RuleBase" id="RU363032"/>
    </source>
</evidence>
<reference evidence="9 10" key="1">
    <citation type="submission" date="2018-12" db="EMBL/GenBank/DDBJ databases">
        <title>Alloscrdovia theropitheci sp. nov: a novel taxon from the feces of the bleeding-herat monkey (Theropithecus geleda).</title>
        <authorList>
            <person name="Modesto M."/>
        </authorList>
    </citation>
    <scope>NUCLEOTIDE SEQUENCE [LARGE SCALE GENOMIC DNA]</scope>
    <source>
        <strain evidence="9 10">GLDI4/2</strain>
    </source>
</reference>
<dbReference type="Pfam" id="PF00528">
    <property type="entry name" value="BPD_transp_1"/>
    <property type="match status" value="1"/>
</dbReference>
<dbReference type="EMBL" id="RXLP01000002">
    <property type="protein sequence ID" value="TCD55020.1"/>
    <property type="molecule type" value="Genomic_DNA"/>
</dbReference>
<dbReference type="Gene3D" id="1.10.3720.10">
    <property type="entry name" value="MetI-like"/>
    <property type="match status" value="1"/>
</dbReference>
<dbReference type="InterPro" id="IPR000515">
    <property type="entry name" value="MetI-like"/>
</dbReference>
<dbReference type="SUPFAM" id="SSF161098">
    <property type="entry name" value="MetI-like"/>
    <property type="match status" value="1"/>
</dbReference>
<feature type="transmembrane region" description="Helical" evidence="7">
    <location>
        <begin position="102"/>
        <end position="127"/>
    </location>
</feature>
<feature type="transmembrane region" description="Helical" evidence="7">
    <location>
        <begin position="251"/>
        <end position="273"/>
    </location>
</feature>
<comment type="caution">
    <text evidence="9">The sequence shown here is derived from an EMBL/GenBank/DDBJ whole genome shotgun (WGS) entry which is preliminary data.</text>
</comment>
<feature type="transmembrane region" description="Helical" evidence="7">
    <location>
        <begin position="180"/>
        <end position="206"/>
    </location>
</feature>
<protein>
    <submittedName>
        <fullName evidence="9">ABC transporter permease</fullName>
    </submittedName>
</protein>
<keyword evidence="2 7" id="KW-0813">Transport</keyword>
<dbReference type="InterPro" id="IPR045621">
    <property type="entry name" value="BPD_transp_1_N"/>
</dbReference>
<keyword evidence="6 7" id="KW-0472">Membrane</keyword>
<sequence length="332" mass="35928">MNQRNIIKTILSRIALFVVMLWIVSLVIFFALRILPGDVAAIIAGTNSSVERYRSIRTQLGLDRPLIEQYGSWLWDIVRGNLGTSVITGQAMGERLTVRAAVTFPLIIMSMIITLAMGIPTAVWSVTSQHAWVRTSLRVMSQILGAIPALWAGLLLVMIFGKGSGFIGILPTQGFPAQPLSSVSTFLTACASLILPAVSVGIITAAQVMRYTRSALLDGENANHIAWSMTAGMTYAQAVRTTGLRLALPQIISVAGVTFASMITGVLTVETLFNIPGIATILLSDMSERDLPAVQTELLLLAAFFLLVGLVIDMLQRLIDPRLRAQQAHTNQ</sequence>
<dbReference type="PANTHER" id="PTHR43163">
    <property type="entry name" value="DIPEPTIDE TRANSPORT SYSTEM PERMEASE PROTEIN DPPB-RELATED"/>
    <property type="match status" value="1"/>
</dbReference>
<accession>A0A4R0QYU6</accession>
<feature type="transmembrane region" description="Helical" evidence="7">
    <location>
        <begin position="139"/>
        <end position="160"/>
    </location>
</feature>
<comment type="subcellular location">
    <subcellularLocation>
        <location evidence="1 7">Cell membrane</location>
        <topology evidence="1 7">Multi-pass membrane protein</topology>
    </subcellularLocation>
</comment>
<gene>
    <name evidence="9" type="ORF">EJ419_00895</name>
</gene>
<evidence type="ECO:0000256" key="5">
    <source>
        <dbReference type="ARBA" id="ARBA00022989"/>
    </source>
</evidence>
<organism evidence="9 10">
    <name type="scientific">Alloscardovia theropitheci</name>
    <dbReference type="NCBI Taxonomy" id="2496842"/>
    <lineage>
        <taxon>Bacteria</taxon>
        <taxon>Bacillati</taxon>
        <taxon>Actinomycetota</taxon>
        <taxon>Actinomycetes</taxon>
        <taxon>Bifidobacteriales</taxon>
        <taxon>Bifidobacteriaceae</taxon>
        <taxon>Alloscardovia</taxon>
    </lineage>
</organism>
<keyword evidence="10" id="KW-1185">Reference proteome</keyword>
<keyword evidence="3" id="KW-1003">Cell membrane</keyword>
<evidence type="ECO:0000256" key="3">
    <source>
        <dbReference type="ARBA" id="ARBA00022475"/>
    </source>
</evidence>
<evidence type="ECO:0000313" key="10">
    <source>
        <dbReference type="Proteomes" id="UP000291289"/>
    </source>
</evidence>
<evidence type="ECO:0000256" key="4">
    <source>
        <dbReference type="ARBA" id="ARBA00022692"/>
    </source>
</evidence>
<comment type="similarity">
    <text evidence="7">Belongs to the binding-protein-dependent transport system permease family.</text>
</comment>
<keyword evidence="4 7" id="KW-0812">Transmembrane</keyword>
<dbReference type="CDD" id="cd06261">
    <property type="entry name" value="TM_PBP2"/>
    <property type="match status" value="1"/>
</dbReference>
<feature type="transmembrane region" description="Helical" evidence="7">
    <location>
        <begin position="12"/>
        <end position="32"/>
    </location>
</feature>
<dbReference type="AlphaFoldDB" id="A0A4R0QYU6"/>
<evidence type="ECO:0000259" key="8">
    <source>
        <dbReference type="PROSITE" id="PS50928"/>
    </source>
</evidence>
<evidence type="ECO:0000256" key="6">
    <source>
        <dbReference type="ARBA" id="ARBA00023136"/>
    </source>
</evidence>